<sequence length="502" mass="58108">MEKHALDWKKDAKWTKAVAKHREVSRQLRDLDERYSTSVSETERRALHEKLVMIWKSARNRWYWIGVWRNNILHDDTADPKLLEGIDWSREKRKWRGLEQAHERHLQEHRVFQKRLWTAHQHAPQDSETRDSVGEKGEDQTTPSPPRSRKRPRPASSHHRILLESASCGHEQVNASNPSLSNDGYRPPLAMCEAQAVTPVARPINDYEAVTRRFPHSLCSDSRAYISSDEEDFADTDCLSITVDSEHDMEMAVASDAVIECALRRILREYRAGKQCGQTNGSEKGKTVVYNQAPPYRPPTSLGMNHGRNEETATDGSSSSFPLSKKQNTGQEQQEALACPFWKRNPREYRRCFRYKLSRIRDVKQHIHRCHHPPWRCMRCGEIFPSEETREAHARADQACAVRHVVHDDLSLSQMKALTRRAKPKYPVEEQWYGIWDILFPGAERPASPYIDGVLSVEISSFQEFYQTRGPAILREALRESFMDNSSMQEVQQYSDLVLRAA</sequence>
<feature type="compositionally biased region" description="Basic residues" evidence="1">
    <location>
        <begin position="147"/>
        <end position="158"/>
    </location>
</feature>
<dbReference type="RefSeq" id="XP_070901655.1">
    <property type="nucleotide sequence ID" value="XM_071045011.1"/>
</dbReference>
<dbReference type="GeneID" id="98160175"/>
<comment type="caution">
    <text evidence="2">The sequence shown here is derived from an EMBL/GenBank/DDBJ whole genome shotgun (WGS) entry which is preliminary data.</text>
</comment>
<evidence type="ECO:0000256" key="1">
    <source>
        <dbReference type="SAM" id="MobiDB-lite"/>
    </source>
</evidence>
<evidence type="ECO:0000313" key="3">
    <source>
        <dbReference type="Proteomes" id="UP001610444"/>
    </source>
</evidence>
<feature type="region of interest" description="Disordered" evidence="1">
    <location>
        <begin position="118"/>
        <end position="158"/>
    </location>
</feature>
<dbReference type="Proteomes" id="UP001610444">
    <property type="component" value="Unassembled WGS sequence"/>
</dbReference>
<proteinExistence type="predicted"/>
<keyword evidence="3" id="KW-1185">Reference proteome</keyword>
<organism evidence="2 3">
    <name type="scientific">Aspergillus pseudodeflectus</name>
    <dbReference type="NCBI Taxonomy" id="176178"/>
    <lineage>
        <taxon>Eukaryota</taxon>
        <taxon>Fungi</taxon>
        <taxon>Dikarya</taxon>
        <taxon>Ascomycota</taxon>
        <taxon>Pezizomycotina</taxon>
        <taxon>Eurotiomycetes</taxon>
        <taxon>Eurotiomycetidae</taxon>
        <taxon>Eurotiales</taxon>
        <taxon>Aspergillaceae</taxon>
        <taxon>Aspergillus</taxon>
        <taxon>Aspergillus subgen. Nidulantes</taxon>
    </lineage>
</organism>
<feature type="compositionally biased region" description="Polar residues" evidence="1">
    <location>
        <begin position="314"/>
        <end position="329"/>
    </location>
</feature>
<dbReference type="PANTHER" id="PTHR38166">
    <property type="entry name" value="C2H2-TYPE DOMAIN-CONTAINING PROTEIN-RELATED"/>
    <property type="match status" value="1"/>
</dbReference>
<name>A0ABR4KRA9_9EURO</name>
<feature type="region of interest" description="Disordered" evidence="1">
    <location>
        <begin position="277"/>
        <end position="329"/>
    </location>
</feature>
<reference evidence="2 3" key="1">
    <citation type="submission" date="2024-07" db="EMBL/GenBank/DDBJ databases">
        <title>Section-level genome sequencing and comparative genomics of Aspergillus sections Usti and Cavernicolus.</title>
        <authorList>
            <consortium name="Lawrence Berkeley National Laboratory"/>
            <person name="Nybo J.L."/>
            <person name="Vesth T.C."/>
            <person name="Theobald S."/>
            <person name="Frisvad J.C."/>
            <person name="Larsen T.O."/>
            <person name="Kjaerboelling I."/>
            <person name="Rothschild-Mancinelli K."/>
            <person name="Lyhne E.K."/>
            <person name="Kogle M.E."/>
            <person name="Barry K."/>
            <person name="Clum A."/>
            <person name="Na H."/>
            <person name="Ledsgaard L."/>
            <person name="Lin J."/>
            <person name="Lipzen A."/>
            <person name="Kuo A."/>
            <person name="Riley R."/>
            <person name="Mondo S."/>
            <person name="LaButti K."/>
            <person name="Haridas S."/>
            <person name="Pangalinan J."/>
            <person name="Salamov A.A."/>
            <person name="Simmons B.A."/>
            <person name="Magnuson J.K."/>
            <person name="Chen J."/>
            <person name="Drula E."/>
            <person name="Henrissat B."/>
            <person name="Wiebenga A."/>
            <person name="Lubbers R.J."/>
            <person name="Gomes A.C."/>
            <person name="Macurrencykelacurrency M.R."/>
            <person name="Stajich J."/>
            <person name="Grigoriev I.V."/>
            <person name="Mortensen U.H."/>
            <person name="De vries R.P."/>
            <person name="Baker S.E."/>
            <person name="Andersen M.R."/>
        </authorList>
    </citation>
    <scope>NUCLEOTIDE SEQUENCE [LARGE SCALE GENOMIC DNA]</scope>
    <source>
        <strain evidence="2 3">CBS 756.74</strain>
    </source>
</reference>
<gene>
    <name evidence="2" type="ORF">BJX68DRAFT_264684</name>
</gene>
<protein>
    <recommendedName>
        <fullName evidence="4">C2H2-type domain-containing protein</fullName>
    </recommendedName>
</protein>
<evidence type="ECO:0000313" key="2">
    <source>
        <dbReference type="EMBL" id="KAL2854791.1"/>
    </source>
</evidence>
<dbReference type="PANTHER" id="PTHR38166:SF1">
    <property type="entry name" value="C2H2-TYPE DOMAIN-CONTAINING PROTEIN"/>
    <property type="match status" value="1"/>
</dbReference>
<accession>A0ABR4KRA9</accession>
<evidence type="ECO:0008006" key="4">
    <source>
        <dbReference type="Google" id="ProtNLM"/>
    </source>
</evidence>
<feature type="compositionally biased region" description="Basic and acidic residues" evidence="1">
    <location>
        <begin position="123"/>
        <end position="139"/>
    </location>
</feature>
<dbReference type="EMBL" id="JBFXLR010000011">
    <property type="protein sequence ID" value="KAL2854791.1"/>
    <property type="molecule type" value="Genomic_DNA"/>
</dbReference>